<feature type="transmembrane region" description="Helical" evidence="1">
    <location>
        <begin position="7"/>
        <end position="26"/>
    </location>
</feature>
<accession>A0ABN6KLB3</accession>
<keyword evidence="1" id="KW-1133">Transmembrane helix</keyword>
<protein>
    <recommendedName>
        <fullName evidence="4">SGNH/GDSL hydrolase family protein</fullName>
    </recommendedName>
</protein>
<keyword evidence="3" id="KW-1185">Reference proteome</keyword>
<proteinExistence type="predicted"/>
<evidence type="ECO:0000313" key="2">
    <source>
        <dbReference type="EMBL" id="BDA80729.1"/>
    </source>
</evidence>
<keyword evidence="1" id="KW-0812">Transmembrane</keyword>
<evidence type="ECO:0000256" key="1">
    <source>
        <dbReference type="SAM" id="Phobius"/>
    </source>
</evidence>
<evidence type="ECO:0008006" key="4">
    <source>
        <dbReference type="Google" id="ProtNLM"/>
    </source>
</evidence>
<reference evidence="2 3" key="1">
    <citation type="submission" date="2021-08" db="EMBL/GenBank/DDBJ databases">
        <title>Complete genome sequence of Leptospira kobayashii strain E30.</title>
        <authorList>
            <person name="Nakao R."/>
            <person name="Nakamura S."/>
            <person name="Masuzawa T."/>
            <person name="Koizumi N."/>
        </authorList>
    </citation>
    <scope>NUCLEOTIDE SEQUENCE [LARGE SCALE GENOMIC DNA]</scope>
    <source>
        <strain evidence="2 3">E30</strain>
    </source>
</reference>
<evidence type="ECO:0000313" key="3">
    <source>
        <dbReference type="Proteomes" id="UP000245263"/>
    </source>
</evidence>
<dbReference type="SUPFAM" id="SSF52266">
    <property type="entry name" value="SGNH hydrolase"/>
    <property type="match status" value="1"/>
</dbReference>
<sequence>MKSLKTRFILILSIIFSIVLFDWALFRKGQFFLPNESPWNTNHFFNFLYEYNRVANEPKTKPRILILGSSIAYYSFDAELLSKELLKKTGKEYEVVYLAYAGNSPLYVYLLLDWLFPLQPDLVVYPINFIDLRLHRTYVMFPDGSNETVDEGELIRDALTFEEAPQSLWVFPKETLREVGSSMSYEKRAKYLISYVFGFYRYQDIYLNNLNNLYQHRFGRNTSYHAYAGVPIPEGINTLGWTKESFSFLPIDKMKKEKDGFWIEVTEFLLENGPVSLHIRNSLGKSQTVVLDHTGWVKIGLSSDFYSPLLPVTAKLSRVWYANKARGAYLDYHYDPMGVRLQQTFGLESPRQGMQYKREPRSEDDRYVHMEDKEYESYFYYRLLEGLDQRPGIGYLVALERAKKRIAKEKFKPIFHLNYLKKIANRFQESGIPILIINNPENPISLDWYESSEWYNDYLAYLKSLSSPNVFFRDMRRELPMQGFSDFHHFTYLGMEQMNPIYVREIGNIFSK</sequence>
<gene>
    <name evidence="2" type="ORF">LPTSP3_g36590</name>
</gene>
<dbReference type="EMBL" id="AP025029">
    <property type="protein sequence ID" value="BDA80729.1"/>
    <property type="molecule type" value="Genomic_DNA"/>
</dbReference>
<dbReference type="Proteomes" id="UP000245263">
    <property type="component" value="Chromosome 2"/>
</dbReference>
<organism evidence="2 3">
    <name type="scientific">Leptospira kobayashii</name>
    <dbReference type="NCBI Taxonomy" id="1917830"/>
    <lineage>
        <taxon>Bacteria</taxon>
        <taxon>Pseudomonadati</taxon>
        <taxon>Spirochaetota</taxon>
        <taxon>Spirochaetia</taxon>
        <taxon>Leptospirales</taxon>
        <taxon>Leptospiraceae</taxon>
        <taxon>Leptospira</taxon>
    </lineage>
</organism>
<dbReference type="RefSeq" id="WP_174705674.1">
    <property type="nucleotide sequence ID" value="NZ_AP025029.1"/>
</dbReference>
<keyword evidence="1" id="KW-0472">Membrane</keyword>
<name>A0ABN6KLB3_9LEPT</name>